<dbReference type="PROSITE" id="PS00297">
    <property type="entry name" value="HSP70_1"/>
    <property type="match status" value="1"/>
</dbReference>
<dbReference type="AlphaFoldDB" id="A0AAV8EPS5"/>
<evidence type="ECO:0000313" key="6">
    <source>
        <dbReference type="EMBL" id="KAJ4781314.1"/>
    </source>
</evidence>
<evidence type="ECO:0000256" key="2">
    <source>
        <dbReference type="ARBA" id="ARBA00007381"/>
    </source>
</evidence>
<sequence>MAAPTQQGWTIGIDLGTTYSCVSVVRNGQVEIIDQGDRKTPSYVAFTDAEELIGDAAKNQILSNPTNTIFHAKRLIGCTFSQLEDIRLCPFKVVRGAEDKPMFRVQYKGEEKLLAAEEISAMVLARMKQIAEVHLGAPVTSAVVTVPANFNQSQRLATIRAAELADLKVRRIISEPTAAAIAYYLRQRRSSGEKNVLIFDLGGGTFDVSLFTIDGQFLEVKATAGDTHLGGVDFDNRMISHFLEEIKMRHNRDIRNDPLLLGKLRTACEGAKITLSSAEKTTIRFMDCDLKITRDEFEKLNMDLFEKCISLVNQCLINANMDKRRVHDLVLVGGSTWIPKVQQLLREFFDGEKTPCRLNDVAGAFGAAAKAVALTDLNNERFDFCDFQITPFTFGLETDGGVMAVLVPGNTRIPTTEKKLFTYAFERAPWRSPPIGYLGVYEGPNSRAMDNMLLHKIKLFAYRDSAFSRFFSFVWKLERIIEVKFEVDINGILNTSAEVVRIATINMRPGCLKLFEESDIHFNPPPDLLLERHHRAFESFDRSPHFPSPSLPDHRSPLHEEHLYRSARSQHEFSMGGTSDLSRPFRGMY</sequence>
<comment type="similarity">
    <text evidence="2 5">Belongs to the heat shock protein 70 family.</text>
</comment>
<dbReference type="PROSITE" id="PS00329">
    <property type="entry name" value="HSP70_2"/>
    <property type="match status" value="1"/>
</dbReference>
<dbReference type="Proteomes" id="UP001140206">
    <property type="component" value="Chromosome 3"/>
</dbReference>
<keyword evidence="6" id="KW-0346">Stress response</keyword>
<keyword evidence="7" id="KW-1185">Reference proteome</keyword>
<dbReference type="InterPro" id="IPR029047">
    <property type="entry name" value="HSP70_peptide-bd_sf"/>
</dbReference>
<keyword evidence="3 5" id="KW-0547">Nucleotide-binding</keyword>
<dbReference type="Gene3D" id="3.90.640.10">
    <property type="entry name" value="Actin, Chain A, domain 4"/>
    <property type="match status" value="1"/>
</dbReference>
<dbReference type="InterPro" id="IPR013126">
    <property type="entry name" value="Hsp_70_fam"/>
</dbReference>
<keyword evidence="4 5" id="KW-0067">ATP-binding</keyword>
<dbReference type="Gene3D" id="3.30.30.30">
    <property type="match status" value="1"/>
</dbReference>
<dbReference type="FunFam" id="3.30.30.30:FF:000005">
    <property type="entry name" value="Heat shock protein ssb1"/>
    <property type="match status" value="1"/>
</dbReference>
<dbReference type="GO" id="GO:0140662">
    <property type="term" value="F:ATP-dependent protein folding chaperone"/>
    <property type="evidence" value="ECO:0007669"/>
    <property type="project" value="InterPro"/>
</dbReference>
<dbReference type="Gene3D" id="2.60.34.10">
    <property type="entry name" value="Substrate Binding Domain Of DNAk, Chain A, domain 1"/>
    <property type="match status" value="1"/>
</dbReference>
<protein>
    <submittedName>
        <fullName evidence="6">Heat shock 70 kDa protein</fullName>
    </submittedName>
</protein>
<dbReference type="InterPro" id="IPR043129">
    <property type="entry name" value="ATPase_NBD"/>
</dbReference>
<dbReference type="EMBL" id="JAMFTS010000003">
    <property type="protein sequence ID" value="KAJ4781314.1"/>
    <property type="molecule type" value="Genomic_DNA"/>
</dbReference>
<name>A0AAV8EPS5_9POAL</name>
<dbReference type="Gene3D" id="3.30.420.40">
    <property type="match status" value="2"/>
</dbReference>
<accession>A0AAV8EPS5</accession>
<evidence type="ECO:0000313" key="7">
    <source>
        <dbReference type="Proteomes" id="UP001140206"/>
    </source>
</evidence>
<dbReference type="GO" id="GO:0005788">
    <property type="term" value="C:endoplasmic reticulum lumen"/>
    <property type="evidence" value="ECO:0007669"/>
    <property type="project" value="UniProtKB-SubCell"/>
</dbReference>
<comment type="subcellular location">
    <subcellularLocation>
        <location evidence="1">Endoplasmic reticulum lumen</location>
    </subcellularLocation>
</comment>
<evidence type="ECO:0000256" key="3">
    <source>
        <dbReference type="ARBA" id="ARBA00022741"/>
    </source>
</evidence>
<dbReference type="PANTHER" id="PTHR19375">
    <property type="entry name" value="HEAT SHOCK PROTEIN 70KDA"/>
    <property type="match status" value="1"/>
</dbReference>
<dbReference type="SUPFAM" id="SSF100920">
    <property type="entry name" value="Heat shock protein 70kD (HSP70), peptide-binding domain"/>
    <property type="match status" value="1"/>
</dbReference>
<dbReference type="PRINTS" id="PR00301">
    <property type="entry name" value="HEATSHOCK70"/>
</dbReference>
<dbReference type="SUPFAM" id="SSF53067">
    <property type="entry name" value="Actin-like ATPase domain"/>
    <property type="match status" value="2"/>
</dbReference>
<organism evidence="6 7">
    <name type="scientific">Rhynchospora pubera</name>
    <dbReference type="NCBI Taxonomy" id="906938"/>
    <lineage>
        <taxon>Eukaryota</taxon>
        <taxon>Viridiplantae</taxon>
        <taxon>Streptophyta</taxon>
        <taxon>Embryophyta</taxon>
        <taxon>Tracheophyta</taxon>
        <taxon>Spermatophyta</taxon>
        <taxon>Magnoliopsida</taxon>
        <taxon>Liliopsida</taxon>
        <taxon>Poales</taxon>
        <taxon>Cyperaceae</taxon>
        <taxon>Cyperoideae</taxon>
        <taxon>Rhynchosporeae</taxon>
        <taxon>Rhynchospora</taxon>
    </lineage>
</organism>
<dbReference type="Pfam" id="PF00012">
    <property type="entry name" value="HSP70"/>
    <property type="match status" value="1"/>
</dbReference>
<comment type="caution">
    <text evidence="6">The sequence shown here is derived from an EMBL/GenBank/DDBJ whole genome shotgun (WGS) entry which is preliminary data.</text>
</comment>
<dbReference type="PROSITE" id="PS01036">
    <property type="entry name" value="HSP70_3"/>
    <property type="match status" value="1"/>
</dbReference>
<reference evidence="6" key="1">
    <citation type="submission" date="2022-08" db="EMBL/GenBank/DDBJ databases">
        <authorList>
            <person name="Marques A."/>
        </authorList>
    </citation>
    <scope>NUCLEOTIDE SEQUENCE</scope>
    <source>
        <strain evidence="6">RhyPub2mFocal</strain>
        <tissue evidence="6">Leaves</tissue>
    </source>
</reference>
<gene>
    <name evidence="6" type="ORF">LUZ62_065571</name>
</gene>
<dbReference type="GO" id="GO:0005524">
    <property type="term" value="F:ATP binding"/>
    <property type="evidence" value="ECO:0007669"/>
    <property type="project" value="UniProtKB-KW"/>
</dbReference>
<evidence type="ECO:0000256" key="4">
    <source>
        <dbReference type="ARBA" id="ARBA00022840"/>
    </source>
</evidence>
<dbReference type="FunFam" id="3.90.640.10:FF:000003">
    <property type="entry name" value="Molecular chaperone DnaK"/>
    <property type="match status" value="1"/>
</dbReference>
<evidence type="ECO:0000256" key="1">
    <source>
        <dbReference type="ARBA" id="ARBA00004319"/>
    </source>
</evidence>
<evidence type="ECO:0000256" key="5">
    <source>
        <dbReference type="RuleBase" id="RU003322"/>
    </source>
</evidence>
<proteinExistence type="inferred from homology"/>
<dbReference type="InterPro" id="IPR018181">
    <property type="entry name" value="Heat_shock_70_CS"/>
</dbReference>